<feature type="domain" description="Nudix hydrolase" evidence="1">
    <location>
        <begin position="17"/>
        <end position="181"/>
    </location>
</feature>
<dbReference type="InterPro" id="IPR015797">
    <property type="entry name" value="NUDIX_hydrolase-like_dom_sf"/>
</dbReference>
<sequence length="275" mass="32059">MKSNMKSVESVSDKNYIEQVSVECVILGYHDKKLRVMVPKLAFKGDFWGLPGGFVYQDEDTDDAARRILQARTGIKDVYLEQFQVMGKANRNSRAFMDRMIEQNTELFNNPLAEGQRSRMDYDWFTRRFISIGYYALVDMNQVIPQKTDLDASIEWYPVDELPPMIMDHNQIVANALSTLRLTVDQKLNAFNLLPETFTMQEIQDVYEAIFDKRFAQNNFPKRILRLNVLDRLEKKYTGAANKAPYLYRFDKERYDRLLAEGDYPIADSPLPIST</sequence>
<dbReference type="InterPro" id="IPR000086">
    <property type="entry name" value="NUDIX_hydrolase_dom"/>
</dbReference>
<dbReference type="Gene3D" id="3.90.79.10">
    <property type="entry name" value="Nucleoside Triphosphate Pyrophosphohydrolase"/>
    <property type="match status" value="1"/>
</dbReference>
<dbReference type="InterPro" id="IPR036390">
    <property type="entry name" value="WH_DNA-bd_sf"/>
</dbReference>
<dbReference type="RefSeq" id="WP_309981982.1">
    <property type="nucleotide sequence ID" value="NZ_JAVDTI010000002.1"/>
</dbReference>
<dbReference type="CDD" id="cd18873">
    <property type="entry name" value="NUDIX_NadM_like"/>
    <property type="match status" value="1"/>
</dbReference>
<dbReference type="InterPro" id="IPR054105">
    <property type="entry name" value="WHD_NrtR"/>
</dbReference>
<comment type="caution">
    <text evidence="2">The sequence shown here is derived from an EMBL/GenBank/DDBJ whole genome shotgun (WGS) entry which is preliminary data.</text>
</comment>
<keyword evidence="3" id="KW-1185">Reference proteome</keyword>
<name>A0ABU1QU74_9BACT</name>
<evidence type="ECO:0000313" key="3">
    <source>
        <dbReference type="Proteomes" id="UP001264980"/>
    </source>
</evidence>
<reference evidence="2 3" key="1">
    <citation type="submission" date="2023-07" db="EMBL/GenBank/DDBJ databases">
        <title>Sorghum-associated microbial communities from plants grown in Nebraska, USA.</title>
        <authorList>
            <person name="Schachtman D."/>
        </authorList>
    </citation>
    <scope>NUCLEOTIDE SEQUENCE [LARGE SCALE GENOMIC DNA]</scope>
    <source>
        <strain evidence="2 3">BE57</strain>
    </source>
</reference>
<dbReference type="SUPFAM" id="SSF55811">
    <property type="entry name" value="Nudix"/>
    <property type="match status" value="1"/>
</dbReference>
<dbReference type="Gene3D" id="1.10.10.10">
    <property type="entry name" value="Winged helix-like DNA-binding domain superfamily/Winged helix DNA-binding domain"/>
    <property type="match status" value="1"/>
</dbReference>
<dbReference type="EMBL" id="JAVDTI010000002">
    <property type="protein sequence ID" value="MDR6804706.1"/>
    <property type="molecule type" value="Genomic_DNA"/>
</dbReference>
<organism evidence="2 3">
    <name type="scientific">Dyadobacter fermentans</name>
    <dbReference type="NCBI Taxonomy" id="94254"/>
    <lineage>
        <taxon>Bacteria</taxon>
        <taxon>Pseudomonadati</taxon>
        <taxon>Bacteroidota</taxon>
        <taxon>Cytophagia</taxon>
        <taxon>Cytophagales</taxon>
        <taxon>Spirosomataceae</taxon>
        <taxon>Dyadobacter</taxon>
    </lineage>
</organism>
<dbReference type="SUPFAM" id="SSF46785">
    <property type="entry name" value="Winged helix' DNA-binding domain"/>
    <property type="match status" value="1"/>
</dbReference>
<proteinExistence type="predicted"/>
<dbReference type="Pfam" id="PF21906">
    <property type="entry name" value="WHD_NrtR"/>
    <property type="match status" value="1"/>
</dbReference>
<evidence type="ECO:0000259" key="1">
    <source>
        <dbReference type="PROSITE" id="PS51462"/>
    </source>
</evidence>
<dbReference type="Pfam" id="PF00293">
    <property type="entry name" value="NUDIX"/>
    <property type="match status" value="1"/>
</dbReference>
<dbReference type="Proteomes" id="UP001264980">
    <property type="component" value="Unassembled WGS sequence"/>
</dbReference>
<protein>
    <submittedName>
        <fullName evidence="2">ADP-ribose pyrophosphatase YjhB (NUDIX family)</fullName>
    </submittedName>
</protein>
<dbReference type="PANTHER" id="PTHR43736">
    <property type="entry name" value="ADP-RIBOSE PYROPHOSPHATASE"/>
    <property type="match status" value="1"/>
</dbReference>
<dbReference type="PROSITE" id="PS51462">
    <property type="entry name" value="NUDIX"/>
    <property type="match status" value="1"/>
</dbReference>
<dbReference type="PANTHER" id="PTHR43736:SF4">
    <property type="entry name" value="SLR1690 PROTEIN"/>
    <property type="match status" value="1"/>
</dbReference>
<gene>
    <name evidence="2" type="ORF">J2W84_001752</name>
</gene>
<accession>A0ABU1QU74</accession>
<dbReference type="InterPro" id="IPR036388">
    <property type="entry name" value="WH-like_DNA-bd_sf"/>
</dbReference>
<evidence type="ECO:0000313" key="2">
    <source>
        <dbReference type="EMBL" id="MDR6804706.1"/>
    </source>
</evidence>